<dbReference type="PROSITE" id="PS51160">
    <property type="entry name" value="ACYLPHOSPHATASE_3"/>
    <property type="match status" value="1"/>
</dbReference>
<dbReference type="PROSITE" id="PS50192">
    <property type="entry name" value="T_SNARE"/>
    <property type="match status" value="1"/>
</dbReference>
<dbReference type="Proteomes" id="UP000057043">
    <property type="component" value="Unassembled WGS sequence"/>
</dbReference>
<name>A0A101FRP2_9EURY</name>
<dbReference type="InterPro" id="IPR036046">
    <property type="entry name" value="Acylphosphatase-like_dom_sf"/>
</dbReference>
<organism evidence="5 6">
    <name type="scientific">Methanothrix harundinacea</name>
    <dbReference type="NCBI Taxonomy" id="301375"/>
    <lineage>
        <taxon>Archaea</taxon>
        <taxon>Methanobacteriati</taxon>
        <taxon>Methanobacteriota</taxon>
        <taxon>Stenosarchaea group</taxon>
        <taxon>Methanomicrobia</taxon>
        <taxon>Methanotrichales</taxon>
        <taxon>Methanotrichaceae</taxon>
        <taxon>Methanothrix</taxon>
    </lineage>
</organism>
<dbReference type="EMBL" id="LGFT01000106">
    <property type="protein sequence ID" value="KUK43220.1"/>
    <property type="molecule type" value="Genomic_DNA"/>
</dbReference>
<dbReference type="PATRIC" id="fig|301375.7.peg.2567"/>
<proteinExistence type="inferred from homology"/>
<evidence type="ECO:0000256" key="2">
    <source>
        <dbReference type="RuleBase" id="RU004168"/>
    </source>
</evidence>
<dbReference type="Gene3D" id="3.30.70.100">
    <property type="match status" value="1"/>
</dbReference>
<dbReference type="EC" id="3.6.1.7" evidence="1"/>
<dbReference type="PANTHER" id="PTHR47268:SF4">
    <property type="entry name" value="ACYLPHOSPHATASE"/>
    <property type="match status" value="1"/>
</dbReference>
<evidence type="ECO:0000259" key="4">
    <source>
        <dbReference type="PROSITE" id="PS51160"/>
    </source>
</evidence>
<dbReference type="InterPro" id="IPR001792">
    <property type="entry name" value="Acylphosphatase-like_dom"/>
</dbReference>
<keyword evidence="1" id="KW-0378">Hydrolase</keyword>
<protein>
    <recommendedName>
        <fullName evidence="1">acylphosphatase</fullName>
        <ecNumber evidence="1">3.6.1.7</ecNumber>
    </recommendedName>
</protein>
<comment type="similarity">
    <text evidence="2">Belongs to the acylphosphatase family.</text>
</comment>
<evidence type="ECO:0000256" key="1">
    <source>
        <dbReference type="PROSITE-ProRule" id="PRU00520"/>
    </source>
</evidence>
<dbReference type="GO" id="GO:0003998">
    <property type="term" value="F:acylphosphatase activity"/>
    <property type="evidence" value="ECO:0007669"/>
    <property type="project" value="UniProtKB-EC"/>
</dbReference>
<dbReference type="Pfam" id="PF00708">
    <property type="entry name" value="Acylphosphatase"/>
    <property type="match status" value="1"/>
</dbReference>
<accession>A0A101FRP2</accession>
<comment type="caution">
    <text evidence="5">The sequence shown here is derived from an EMBL/GenBank/DDBJ whole genome shotgun (WGS) entry which is preliminary data.</text>
</comment>
<dbReference type="SUPFAM" id="SSF54975">
    <property type="entry name" value="Acylphosphatase/BLUF domain-like"/>
    <property type="match status" value="1"/>
</dbReference>
<evidence type="ECO:0000313" key="6">
    <source>
        <dbReference type="Proteomes" id="UP000057043"/>
    </source>
</evidence>
<sequence>MKRLIAHISGKVQKAGYRSKVVTIARDLGIKGSVQNLPDGRVRVIAEGKEADLQRFAEALNIRNAIVDVRDLQKEYSIPTGEYDGFYKLVGEGETDERLDKSVEYLKELVDVTKNGFHDLGHKMDQMLDKQDQMLDKQDQMLDKQDQMLDKQDQMLDKQDQMLDKQDQMLDKQDQMLDKQDQMLDKQDQMEVKTALKERGII</sequence>
<dbReference type="AlphaFoldDB" id="A0A101FRP2"/>
<reference evidence="5 6" key="1">
    <citation type="journal article" date="2015" name="MBio">
        <title>Genome-Resolved Metagenomic Analysis Reveals Roles for Candidate Phyla and Other Microbial Community Members in Biogeochemical Transformations in Oil Reservoirs.</title>
        <authorList>
            <person name="Hu P."/>
            <person name="Tom L."/>
            <person name="Singh A."/>
            <person name="Thomas B.C."/>
            <person name="Baker B.J."/>
            <person name="Piceno Y.M."/>
            <person name="Andersen G.L."/>
            <person name="Banfield J.F."/>
        </authorList>
    </citation>
    <scope>NUCLEOTIDE SEQUENCE [LARGE SCALE GENOMIC DNA]</scope>
    <source>
        <strain evidence="5">57_489</strain>
    </source>
</reference>
<feature type="domain" description="Acylphosphatase-like" evidence="4">
    <location>
        <begin position="3"/>
        <end position="91"/>
    </location>
</feature>
<evidence type="ECO:0000259" key="3">
    <source>
        <dbReference type="PROSITE" id="PS50192"/>
    </source>
</evidence>
<dbReference type="PANTHER" id="PTHR47268">
    <property type="entry name" value="ACYLPHOSPHATASE"/>
    <property type="match status" value="1"/>
</dbReference>
<gene>
    <name evidence="5" type="ORF">XD72_2400</name>
</gene>
<feature type="active site" evidence="1">
    <location>
        <position position="18"/>
    </location>
</feature>
<evidence type="ECO:0000313" key="5">
    <source>
        <dbReference type="EMBL" id="KUK43220.1"/>
    </source>
</evidence>
<feature type="domain" description="T-SNARE coiled-coil homology" evidence="3">
    <location>
        <begin position="125"/>
        <end position="187"/>
    </location>
</feature>
<dbReference type="InterPro" id="IPR020456">
    <property type="entry name" value="Acylphosphatase"/>
</dbReference>
<comment type="catalytic activity">
    <reaction evidence="1">
        <text>an acyl phosphate + H2O = a carboxylate + phosphate + H(+)</text>
        <dbReference type="Rhea" id="RHEA:14965"/>
        <dbReference type="ChEBI" id="CHEBI:15377"/>
        <dbReference type="ChEBI" id="CHEBI:15378"/>
        <dbReference type="ChEBI" id="CHEBI:29067"/>
        <dbReference type="ChEBI" id="CHEBI:43474"/>
        <dbReference type="ChEBI" id="CHEBI:59918"/>
        <dbReference type="EC" id="3.6.1.7"/>
    </reaction>
</comment>
<dbReference type="InterPro" id="IPR000727">
    <property type="entry name" value="T_SNARE_dom"/>
</dbReference>
<feature type="active site" evidence="1">
    <location>
        <position position="36"/>
    </location>
</feature>